<name>A0ABU6NUB2_9BACI</name>
<evidence type="ECO:0000256" key="1">
    <source>
        <dbReference type="ARBA" id="ARBA00022737"/>
    </source>
</evidence>
<protein>
    <submittedName>
        <fullName evidence="4">Tetratricopeptide repeat protein</fullName>
    </submittedName>
</protein>
<dbReference type="PROSITE" id="PS50005">
    <property type="entry name" value="TPR"/>
    <property type="match status" value="2"/>
</dbReference>
<keyword evidence="5" id="KW-1185">Reference proteome</keyword>
<reference evidence="4 5" key="1">
    <citation type="submission" date="2023-03" db="EMBL/GenBank/DDBJ databases">
        <title>Bacillus Genome Sequencing.</title>
        <authorList>
            <person name="Dunlap C."/>
        </authorList>
    </citation>
    <scope>NUCLEOTIDE SEQUENCE [LARGE SCALE GENOMIC DNA]</scope>
    <source>
        <strain evidence="4 5">NRS-1717</strain>
    </source>
</reference>
<dbReference type="Proteomes" id="UP001342826">
    <property type="component" value="Unassembled WGS sequence"/>
</dbReference>
<organism evidence="4 5">
    <name type="scientific">Metabacillus fastidiosus</name>
    <dbReference type="NCBI Taxonomy" id="1458"/>
    <lineage>
        <taxon>Bacteria</taxon>
        <taxon>Bacillati</taxon>
        <taxon>Bacillota</taxon>
        <taxon>Bacilli</taxon>
        <taxon>Bacillales</taxon>
        <taxon>Bacillaceae</taxon>
        <taxon>Metabacillus</taxon>
    </lineage>
</organism>
<feature type="repeat" description="TPR" evidence="3">
    <location>
        <begin position="272"/>
        <end position="305"/>
    </location>
</feature>
<dbReference type="Pfam" id="PF13429">
    <property type="entry name" value="TPR_15"/>
    <property type="match status" value="1"/>
</dbReference>
<comment type="caution">
    <text evidence="4">The sequence shown here is derived from an EMBL/GenBank/DDBJ whole genome shotgun (WGS) entry which is preliminary data.</text>
</comment>
<sequence length="421" mass="49047">MNQVLNEAISLVNNGETDKGLELLAQIQPTLHDEEKVLLAELYFQWGIADLALEIMEELHFLYEEESQLAIFLAEIYIDLDREEDAIQILNKISTSDDAYPQVLLLLADLYQMQGLMEVSEQKLKEAKRLLPKESVIDFAFAELYFHQGKYQKAVSYYEEVLKDRSDIQGVHIAARLAESLSLSGAFEEALEYYEQAVRDNPEPNTIFGYGVTAYQGGFYKTAIKQLLYLKDIDKDFTSLYLYLAKSYEHEEMITESLEVIQEGIKADEYNKELFVYGGKIAIKAGQISLAEQFLREALALDPGHVEAGSTLTKLFLQDEKYDEVIDLIEEISKYEEEIPEFNWDLARAYHQKEQYIEALNYYERAYNFFKERPDFLEEYGYFLLEDGKREKGKEIFKELLQLDRTNVEIEEILMQLEEEF</sequence>
<accession>A0ABU6NUB2</accession>
<keyword evidence="1" id="KW-0677">Repeat</keyword>
<dbReference type="RefSeq" id="WP_327999779.1">
    <property type="nucleotide sequence ID" value="NZ_JARTFS010000005.1"/>
</dbReference>
<evidence type="ECO:0000256" key="2">
    <source>
        <dbReference type="ARBA" id="ARBA00022803"/>
    </source>
</evidence>
<feature type="repeat" description="TPR" evidence="3">
    <location>
        <begin position="171"/>
        <end position="204"/>
    </location>
</feature>
<dbReference type="Pfam" id="PF13424">
    <property type="entry name" value="TPR_12"/>
    <property type="match status" value="1"/>
</dbReference>
<dbReference type="SUPFAM" id="SSF48452">
    <property type="entry name" value="TPR-like"/>
    <property type="match status" value="2"/>
</dbReference>
<dbReference type="InterPro" id="IPR011990">
    <property type="entry name" value="TPR-like_helical_dom_sf"/>
</dbReference>
<evidence type="ECO:0000256" key="3">
    <source>
        <dbReference type="PROSITE-ProRule" id="PRU00339"/>
    </source>
</evidence>
<dbReference type="EMBL" id="JARTFS010000005">
    <property type="protein sequence ID" value="MED4400694.1"/>
    <property type="molecule type" value="Genomic_DNA"/>
</dbReference>
<dbReference type="PANTHER" id="PTHR45586">
    <property type="entry name" value="TPR REPEAT-CONTAINING PROTEIN PA4667"/>
    <property type="match status" value="1"/>
</dbReference>
<gene>
    <name evidence="4" type="ORF">P9271_05040</name>
</gene>
<dbReference type="InterPro" id="IPR051012">
    <property type="entry name" value="CellSynth/LPSAsmb/PSIAsmb"/>
</dbReference>
<keyword evidence="2 3" id="KW-0802">TPR repeat</keyword>
<evidence type="ECO:0000313" key="4">
    <source>
        <dbReference type="EMBL" id="MED4400694.1"/>
    </source>
</evidence>
<dbReference type="Gene3D" id="1.25.40.10">
    <property type="entry name" value="Tetratricopeptide repeat domain"/>
    <property type="match status" value="2"/>
</dbReference>
<evidence type="ECO:0000313" key="5">
    <source>
        <dbReference type="Proteomes" id="UP001342826"/>
    </source>
</evidence>
<dbReference type="InterPro" id="IPR019734">
    <property type="entry name" value="TPR_rpt"/>
</dbReference>
<dbReference type="PANTHER" id="PTHR45586:SF1">
    <property type="entry name" value="LIPOPOLYSACCHARIDE ASSEMBLY PROTEIN B"/>
    <property type="match status" value="1"/>
</dbReference>
<dbReference type="SMART" id="SM00028">
    <property type="entry name" value="TPR"/>
    <property type="match status" value="8"/>
</dbReference>
<proteinExistence type="predicted"/>